<proteinExistence type="inferred from homology"/>
<dbReference type="GO" id="GO:0010329">
    <property type="term" value="F:auxin efflux transmembrane transporter activity"/>
    <property type="evidence" value="ECO:0007669"/>
    <property type="project" value="TreeGrafter"/>
</dbReference>
<evidence type="ECO:0000256" key="7">
    <source>
        <dbReference type="ARBA" id="ARBA00023294"/>
    </source>
</evidence>
<comment type="similarity">
    <text evidence="2">Belongs to the auxin efflux carrier (TC 2.A.69.1) family.</text>
</comment>
<dbReference type="Pfam" id="PF03547">
    <property type="entry name" value="Mem_trans"/>
    <property type="match status" value="1"/>
</dbReference>
<keyword evidence="4 9" id="KW-0812">Transmembrane</keyword>
<feature type="compositionally biased region" description="Basic and acidic residues" evidence="8">
    <location>
        <begin position="233"/>
        <end position="253"/>
    </location>
</feature>
<evidence type="ECO:0000256" key="9">
    <source>
        <dbReference type="SAM" id="Phobius"/>
    </source>
</evidence>
<feature type="transmembrane region" description="Helical" evidence="9">
    <location>
        <begin position="403"/>
        <end position="425"/>
    </location>
</feature>
<dbReference type="EMBL" id="CM026422">
    <property type="protein sequence ID" value="KAG0588746.1"/>
    <property type="molecule type" value="Genomic_DNA"/>
</dbReference>
<keyword evidence="5 9" id="KW-1133">Transmembrane helix</keyword>
<evidence type="ECO:0000256" key="5">
    <source>
        <dbReference type="ARBA" id="ARBA00022989"/>
    </source>
</evidence>
<keyword evidence="6 9" id="KW-0472">Membrane</keyword>
<feature type="region of interest" description="Disordered" evidence="8">
    <location>
        <begin position="225"/>
        <end position="253"/>
    </location>
</feature>
<comment type="subcellular location">
    <subcellularLocation>
        <location evidence="1">Membrane</location>
        <topology evidence="1">Multi-pass membrane protein</topology>
    </subcellularLocation>
</comment>
<feature type="transmembrane region" description="Helical" evidence="9">
    <location>
        <begin position="72"/>
        <end position="92"/>
    </location>
</feature>
<dbReference type="PANTHER" id="PTHR31752:SF18">
    <property type="entry name" value="AUXIN EFFLUX CARRIER COMPONENT 1"/>
    <property type="match status" value="1"/>
</dbReference>
<evidence type="ECO:0000256" key="6">
    <source>
        <dbReference type="ARBA" id="ARBA00023136"/>
    </source>
</evidence>
<dbReference type="AlphaFoldDB" id="A0A8T0J161"/>
<protein>
    <recommendedName>
        <fullName evidence="12">Auxin efflux carrier component</fullName>
    </recommendedName>
</protein>
<dbReference type="InterPro" id="IPR004776">
    <property type="entry name" value="Mem_transp_PIN-like"/>
</dbReference>
<evidence type="ECO:0000313" key="10">
    <source>
        <dbReference type="EMBL" id="KAG0588746.1"/>
    </source>
</evidence>
<dbReference type="GO" id="GO:0005886">
    <property type="term" value="C:plasma membrane"/>
    <property type="evidence" value="ECO:0007669"/>
    <property type="project" value="TreeGrafter"/>
</dbReference>
<evidence type="ECO:0000313" key="11">
    <source>
        <dbReference type="Proteomes" id="UP000822688"/>
    </source>
</evidence>
<dbReference type="GO" id="GO:0009734">
    <property type="term" value="P:auxin-activated signaling pathway"/>
    <property type="evidence" value="ECO:0007669"/>
    <property type="project" value="UniProtKB-KW"/>
</dbReference>
<keyword evidence="7" id="KW-0927">Auxin signaling pathway</keyword>
<evidence type="ECO:0000256" key="2">
    <source>
        <dbReference type="ARBA" id="ARBA00009177"/>
    </source>
</evidence>
<evidence type="ECO:0000256" key="8">
    <source>
        <dbReference type="SAM" id="MobiDB-lite"/>
    </source>
</evidence>
<feature type="transmembrane region" description="Helical" evidence="9">
    <location>
        <begin position="346"/>
        <end position="368"/>
    </location>
</feature>
<dbReference type="GO" id="GO:0005783">
    <property type="term" value="C:endoplasmic reticulum"/>
    <property type="evidence" value="ECO:0007669"/>
    <property type="project" value="TreeGrafter"/>
</dbReference>
<feature type="transmembrane region" description="Helical" evidence="9">
    <location>
        <begin position="280"/>
        <end position="304"/>
    </location>
</feature>
<keyword evidence="11" id="KW-1185">Reference proteome</keyword>
<evidence type="ECO:0000256" key="4">
    <source>
        <dbReference type="ARBA" id="ARBA00022692"/>
    </source>
</evidence>
<feature type="transmembrane region" description="Helical" evidence="9">
    <location>
        <begin position="7"/>
        <end position="28"/>
    </location>
</feature>
<feature type="transmembrane region" description="Helical" evidence="9">
    <location>
        <begin position="128"/>
        <end position="151"/>
    </location>
</feature>
<sequence length="428" mass="46940">MLSGAQFYDVLCAVVPLYVALFLGYGSLKWWGVVTPEQSAGISRFNALVAMPPLVFEIIAFNDPYTMDNKLIAAYCLSNGVVLVALFAWMWYTKRSDGLDWVITLFQVSVMPNTIIVGIPVLSPLYSITGSGIAAIFIGQVLWLYPVLFLYELRAVKKLGQPVLGHASAQAQAHAGAQNAAVTAPVNGHPHVQNGIPALMTEAEHEDCRIKIGDETNKPQVRELQMGNGSDASRGHVEDGNMTRESDTRDRDLVESDVHTEEAASTMKKKEMAIRVGKKLVCLPLTYSTLLGIIYSLIAGRWHFGPPRILRNSLDIIGRITLGLTMYTIGLFMAGQKKLVTSWWVAFYGASGRFVVGPCAMGLASFLLGLRGDTLRFAVLQAALPQAVISFVFARDYNLHTDVFTTAVSLQTIIFMPIVLAYYTLLEL</sequence>
<reference evidence="10" key="1">
    <citation type="submission" date="2020-06" db="EMBL/GenBank/DDBJ databases">
        <title>WGS assembly of Ceratodon purpureus strain R40.</title>
        <authorList>
            <person name="Carey S.B."/>
            <person name="Jenkins J."/>
            <person name="Shu S."/>
            <person name="Lovell J.T."/>
            <person name="Sreedasyam A."/>
            <person name="Maumus F."/>
            <person name="Tiley G.P."/>
            <person name="Fernandez-Pozo N."/>
            <person name="Barry K."/>
            <person name="Chen C."/>
            <person name="Wang M."/>
            <person name="Lipzen A."/>
            <person name="Daum C."/>
            <person name="Saski C.A."/>
            <person name="Payton A.C."/>
            <person name="Mcbreen J.C."/>
            <person name="Conrad R.E."/>
            <person name="Kollar L.M."/>
            <person name="Olsson S."/>
            <person name="Huttunen S."/>
            <person name="Landis J.B."/>
            <person name="Wickett N.J."/>
            <person name="Johnson M.G."/>
            <person name="Rensing S.A."/>
            <person name="Grimwood J."/>
            <person name="Schmutz J."/>
            <person name="Mcdaniel S.F."/>
        </authorList>
    </citation>
    <scope>NUCLEOTIDE SEQUENCE</scope>
    <source>
        <strain evidence="10">R40</strain>
    </source>
</reference>
<dbReference type="PANTHER" id="PTHR31752">
    <property type="entry name" value="AUXIN EFFLUX CARRIER COMPONENT 1B-RELATED"/>
    <property type="match status" value="1"/>
</dbReference>
<feature type="transmembrane region" description="Helical" evidence="9">
    <location>
        <begin position="99"/>
        <end position="122"/>
    </location>
</feature>
<dbReference type="Proteomes" id="UP000822688">
    <property type="component" value="Chromosome 2"/>
</dbReference>
<gene>
    <name evidence="10" type="ORF">KC19_2G266000</name>
</gene>
<organism evidence="10 11">
    <name type="scientific">Ceratodon purpureus</name>
    <name type="common">Fire moss</name>
    <name type="synonym">Dicranum purpureum</name>
    <dbReference type="NCBI Taxonomy" id="3225"/>
    <lineage>
        <taxon>Eukaryota</taxon>
        <taxon>Viridiplantae</taxon>
        <taxon>Streptophyta</taxon>
        <taxon>Embryophyta</taxon>
        <taxon>Bryophyta</taxon>
        <taxon>Bryophytina</taxon>
        <taxon>Bryopsida</taxon>
        <taxon>Dicranidae</taxon>
        <taxon>Pseudoditrichales</taxon>
        <taxon>Ditrichaceae</taxon>
        <taxon>Ceratodon</taxon>
    </lineage>
</organism>
<keyword evidence="3" id="KW-0813">Transport</keyword>
<name>A0A8T0J161_CERPU</name>
<evidence type="ECO:0000256" key="3">
    <source>
        <dbReference type="ARBA" id="ARBA00022448"/>
    </source>
</evidence>
<comment type="caution">
    <text evidence="10">The sequence shown here is derived from an EMBL/GenBank/DDBJ whole genome shotgun (WGS) entry which is preliminary data.</text>
</comment>
<evidence type="ECO:0000256" key="1">
    <source>
        <dbReference type="ARBA" id="ARBA00004141"/>
    </source>
</evidence>
<evidence type="ECO:0008006" key="12">
    <source>
        <dbReference type="Google" id="ProtNLM"/>
    </source>
</evidence>
<accession>A0A8T0J161</accession>
<dbReference type="InterPro" id="IPR051107">
    <property type="entry name" value="Auxin_Efflux_Carrier"/>
</dbReference>
<feature type="transmembrane region" description="Helical" evidence="9">
    <location>
        <begin position="316"/>
        <end position="334"/>
    </location>
</feature>
<dbReference type="GO" id="GO:0009926">
    <property type="term" value="P:auxin polar transport"/>
    <property type="evidence" value="ECO:0007669"/>
    <property type="project" value="TreeGrafter"/>
</dbReference>